<organism evidence="2 3">
    <name type="scientific">Pseudocercospora fuligena</name>
    <dbReference type="NCBI Taxonomy" id="685502"/>
    <lineage>
        <taxon>Eukaryota</taxon>
        <taxon>Fungi</taxon>
        <taxon>Dikarya</taxon>
        <taxon>Ascomycota</taxon>
        <taxon>Pezizomycotina</taxon>
        <taxon>Dothideomycetes</taxon>
        <taxon>Dothideomycetidae</taxon>
        <taxon>Mycosphaerellales</taxon>
        <taxon>Mycosphaerellaceae</taxon>
        <taxon>Pseudocercospora</taxon>
    </lineage>
</organism>
<feature type="transmembrane region" description="Helical" evidence="1">
    <location>
        <begin position="168"/>
        <end position="187"/>
    </location>
</feature>
<dbReference type="PANTHER" id="PTHR34846">
    <property type="entry name" value="4-CARBOXYMUCONOLACTONE DECARBOXYLASE FAMILY PROTEIN (AFU_ORTHOLOGUE AFUA_6G11590)"/>
    <property type="match status" value="1"/>
</dbReference>
<protein>
    <recommendedName>
        <fullName evidence="4">Carboxymuconolactone decarboxylase-like domain-containing protein</fullName>
    </recommendedName>
</protein>
<sequence length="193" mass="21374">MGDRIPPRARDELSSEEQSVYDDFSKIAEYGFGKDGEKFRYKDDRGAFVGPYALFTAVPETGKLAMDLVYSLGKLKIPQDVKETAILACGGHFQAAYELYAHENVAEKAGVLTRSQIDAIKQDRKPADLNENCSLAYDIAKRLCSKPGPLPRSQWDESVKAFGKEGTLVLVHYIGFYAYLCIALNAVDVPVPE</sequence>
<accession>A0A8H6RN48</accession>
<keyword evidence="1" id="KW-1133">Transmembrane helix</keyword>
<name>A0A8H6RN48_9PEZI</name>
<reference evidence="2" key="1">
    <citation type="submission" date="2020-04" db="EMBL/GenBank/DDBJ databases">
        <title>Draft genome resource of the tomato pathogen Pseudocercospora fuligena.</title>
        <authorList>
            <person name="Zaccaron A."/>
        </authorList>
    </citation>
    <scope>NUCLEOTIDE SEQUENCE</scope>
    <source>
        <strain evidence="2">PF001</strain>
    </source>
</reference>
<dbReference type="InterPro" id="IPR029032">
    <property type="entry name" value="AhpD-like"/>
</dbReference>
<keyword evidence="3" id="KW-1185">Reference proteome</keyword>
<proteinExistence type="predicted"/>
<evidence type="ECO:0000256" key="1">
    <source>
        <dbReference type="SAM" id="Phobius"/>
    </source>
</evidence>
<dbReference type="Proteomes" id="UP000660729">
    <property type="component" value="Unassembled WGS sequence"/>
</dbReference>
<dbReference type="SUPFAM" id="SSF69118">
    <property type="entry name" value="AhpD-like"/>
    <property type="match status" value="1"/>
</dbReference>
<dbReference type="EMBL" id="JABCIY010000066">
    <property type="protein sequence ID" value="KAF7194042.1"/>
    <property type="molecule type" value="Genomic_DNA"/>
</dbReference>
<comment type="caution">
    <text evidence="2">The sequence shown here is derived from an EMBL/GenBank/DDBJ whole genome shotgun (WGS) entry which is preliminary data.</text>
</comment>
<keyword evidence="1" id="KW-0812">Transmembrane</keyword>
<dbReference type="OrthoDB" id="2567457at2759"/>
<dbReference type="AlphaFoldDB" id="A0A8H6RN48"/>
<evidence type="ECO:0000313" key="3">
    <source>
        <dbReference type="Proteomes" id="UP000660729"/>
    </source>
</evidence>
<evidence type="ECO:0008006" key="4">
    <source>
        <dbReference type="Google" id="ProtNLM"/>
    </source>
</evidence>
<dbReference type="PANTHER" id="PTHR34846:SF11">
    <property type="entry name" value="4-CARBOXYMUCONOLACTONE DECARBOXYLASE FAMILY PROTEIN (AFU_ORTHOLOGUE AFUA_6G11590)"/>
    <property type="match status" value="1"/>
</dbReference>
<keyword evidence="1" id="KW-0472">Membrane</keyword>
<evidence type="ECO:0000313" key="2">
    <source>
        <dbReference type="EMBL" id="KAF7194042.1"/>
    </source>
</evidence>
<dbReference type="Gene3D" id="1.20.1290.10">
    <property type="entry name" value="AhpD-like"/>
    <property type="match status" value="1"/>
</dbReference>
<gene>
    <name evidence="2" type="ORF">HII31_04563</name>
</gene>